<dbReference type="InterPro" id="IPR001461">
    <property type="entry name" value="Aspartic_peptidase_A1"/>
</dbReference>
<dbReference type="PRINTS" id="PR00792">
    <property type="entry name" value="PEPSIN"/>
</dbReference>
<dbReference type="InterPro" id="IPR032799">
    <property type="entry name" value="TAXi_C"/>
</dbReference>
<dbReference type="GO" id="GO:0006508">
    <property type="term" value="P:proteolysis"/>
    <property type="evidence" value="ECO:0007669"/>
    <property type="project" value="UniProtKB-KW"/>
</dbReference>
<feature type="domain" description="Peptidase A1" evidence="12">
    <location>
        <begin position="61"/>
        <end position="405"/>
    </location>
</feature>
<accession>A0A9Q1LGE9</accession>
<keyword evidence="11" id="KW-0472">Membrane</keyword>
<feature type="active site" evidence="9">
    <location>
        <position position="276"/>
    </location>
</feature>
<dbReference type="PANTHER" id="PTHR13683:SF227">
    <property type="entry name" value="EUKARYOTIC ASPARTYL PROTEASE FAMILY PROTEIN"/>
    <property type="match status" value="1"/>
</dbReference>
<dbReference type="InterPro" id="IPR001969">
    <property type="entry name" value="Aspartic_peptidase_AS"/>
</dbReference>
<dbReference type="SUPFAM" id="SSF50630">
    <property type="entry name" value="Acid proteases"/>
    <property type="match status" value="1"/>
</dbReference>
<keyword evidence="4" id="KW-0677">Repeat</keyword>
<comment type="similarity">
    <text evidence="1 10">Belongs to the peptidase A1 family.</text>
</comment>
<feature type="active site" evidence="9">
    <location>
        <position position="79"/>
    </location>
</feature>
<dbReference type="PANTHER" id="PTHR13683">
    <property type="entry name" value="ASPARTYL PROTEASES"/>
    <property type="match status" value="1"/>
</dbReference>
<proteinExistence type="inferred from homology"/>
<reference evidence="14" key="1">
    <citation type="journal article" date="2023" name="Proc. Natl. Acad. Sci. U.S.A.">
        <title>Genomic and structural basis for evolution of tropane alkaloid biosynthesis.</title>
        <authorList>
            <person name="Wanga Y.-J."/>
            <person name="Taina T."/>
            <person name="Yua J.-Y."/>
            <person name="Lia J."/>
            <person name="Xua B."/>
            <person name="Chenc J."/>
            <person name="D'Auriad J.C."/>
            <person name="Huanga J.-P."/>
            <person name="Huanga S.-X."/>
        </authorList>
    </citation>
    <scope>NUCLEOTIDE SEQUENCE [LARGE SCALE GENOMIC DNA]</scope>
    <source>
        <strain evidence="14">cv. KIB-2019</strain>
    </source>
</reference>
<evidence type="ECO:0000256" key="1">
    <source>
        <dbReference type="ARBA" id="ARBA00007447"/>
    </source>
</evidence>
<evidence type="ECO:0000256" key="11">
    <source>
        <dbReference type="SAM" id="Phobius"/>
    </source>
</evidence>
<evidence type="ECO:0000256" key="5">
    <source>
        <dbReference type="ARBA" id="ARBA00022750"/>
    </source>
</evidence>
<gene>
    <name evidence="13" type="ORF">K7X08_023436</name>
</gene>
<evidence type="ECO:0000256" key="2">
    <source>
        <dbReference type="ARBA" id="ARBA00022670"/>
    </source>
</evidence>
<dbReference type="CDD" id="cd05475">
    <property type="entry name" value="nucellin_like"/>
    <property type="match status" value="1"/>
</dbReference>
<evidence type="ECO:0000313" key="13">
    <source>
        <dbReference type="EMBL" id="KAJ8535716.1"/>
    </source>
</evidence>
<keyword evidence="3" id="KW-0732">Signal</keyword>
<dbReference type="FunFam" id="2.40.70.10:FF:000027">
    <property type="entry name" value="Aspartic proteinase Asp1 isoform A"/>
    <property type="match status" value="1"/>
</dbReference>
<evidence type="ECO:0000256" key="9">
    <source>
        <dbReference type="PIRSR" id="PIRSR601461-1"/>
    </source>
</evidence>
<dbReference type="Pfam" id="PF14543">
    <property type="entry name" value="TAXi_N"/>
    <property type="match status" value="1"/>
</dbReference>
<dbReference type="Pfam" id="PF14541">
    <property type="entry name" value="TAXi_C"/>
    <property type="match status" value="1"/>
</dbReference>
<keyword evidence="11" id="KW-0812">Transmembrane</keyword>
<sequence length="413" mass="45122">MRGGKWEVVPFWVLYFVLLCGYFQGCFSAFNLPHPPWKKQSNFGSSIVFPLTGNVYPKGYYQVTLNVGQPPKPYFLDIDTGSDLTWLQCDAPCRKCTPAPHRPYKPNNKNIVKCEDPICASLNHPCHNPNDQCDYEVEYADHCSSLGVLVKDAFPVKLTNGTTFVPPLVFGCGYDQEVPASAHAPFTDGILGLGNGKSSIVSQMSSSGLIRNVVGHCLSGQGGGYLFLGDDVLPSSGIVWTPIVRASSEKHYSLGPADLLFGGQATGIKGLPVIFDSGSTFTYFNSEAYKTLLSSIKKNINTKQLTDAVDDKSLPVCWKGSKPFKSINDAQSYFKPLTLSFTKSKNIQLQLTPEAYLIHTDHGNVCLGILNGSEVGLGNVNIIGDISMLDKMVIYDNEKRQIGWVPANCNKLP</sequence>
<evidence type="ECO:0000256" key="7">
    <source>
        <dbReference type="ARBA" id="ARBA00068871"/>
    </source>
</evidence>
<organism evidence="13 14">
    <name type="scientific">Anisodus acutangulus</name>
    <dbReference type="NCBI Taxonomy" id="402998"/>
    <lineage>
        <taxon>Eukaryota</taxon>
        <taxon>Viridiplantae</taxon>
        <taxon>Streptophyta</taxon>
        <taxon>Embryophyta</taxon>
        <taxon>Tracheophyta</taxon>
        <taxon>Spermatophyta</taxon>
        <taxon>Magnoliopsida</taxon>
        <taxon>eudicotyledons</taxon>
        <taxon>Gunneridae</taxon>
        <taxon>Pentapetalae</taxon>
        <taxon>asterids</taxon>
        <taxon>lamiids</taxon>
        <taxon>Solanales</taxon>
        <taxon>Solanaceae</taxon>
        <taxon>Solanoideae</taxon>
        <taxon>Hyoscyameae</taxon>
        <taxon>Anisodus</taxon>
    </lineage>
</organism>
<evidence type="ECO:0000256" key="4">
    <source>
        <dbReference type="ARBA" id="ARBA00022737"/>
    </source>
</evidence>
<dbReference type="InterPro" id="IPR033121">
    <property type="entry name" value="PEPTIDASE_A1"/>
</dbReference>
<evidence type="ECO:0000256" key="3">
    <source>
        <dbReference type="ARBA" id="ARBA00022729"/>
    </source>
</evidence>
<dbReference type="Proteomes" id="UP001152561">
    <property type="component" value="Unassembled WGS sequence"/>
</dbReference>
<evidence type="ECO:0000313" key="14">
    <source>
        <dbReference type="Proteomes" id="UP001152561"/>
    </source>
</evidence>
<dbReference type="InterPro" id="IPR032861">
    <property type="entry name" value="TAXi_N"/>
</dbReference>
<keyword evidence="6 10" id="KW-0378">Hydrolase</keyword>
<evidence type="ECO:0000256" key="6">
    <source>
        <dbReference type="ARBA" id="ARBA00022801"/>
    </source>
</evidence>
<name>A0A9Q1LGE9_9SOLA</name>
<dbReference type="InterPro" id="IPR021109">
    <property type="entry name" value="Peptidase_aspartic_dom_sf"/>
</dbReference>
<comment type="caution">
    <text evidence="13">The sequence shown here is derived from an EMBL/GenBank/DDBJ whole genome shotgun (WGS) entry which is preliminary data.</text>
</comment>
<dbReference type="FunFam" id="2.40.70.10:FF:000015">
    <property type="entry name" value="Aspartyl protease family protein"/>
    <property type="match status" value="1"/>
</dbReference>
<keyword evidence="5 10" id="KW-0064">Aspartyl protease</keyword>
<keyword evidence="11" id="KW-1133">Transmembrane helix</keyword>
<dbReference type="Gene3D" id="2.40.70.10">
    <property type="entry name" value="Acid Proteases"/>
    <property type="match status" value="2"/>
</dbReference>
<keyword evidence="14" id="KW-1185">Reference proteome</keyword>
<dbReference type="EMBL" id="JAJAGQ010000018">
    <property type="protein sequence ID" value="KAJ8535716.1"/>
    <property type="molecule type" value="Genomic_DNA"/>
</dbReference>
<dbReference type="AlphaFoldDB" id="A0A9Q1LGE9"/>
<evidence type="ECO:0000256" key="10">
    <source>
        <dbReference type="RuleBase" id="RU000454"/>
    </source>
</evidence>
<evidence type="ECO:0000256" key="8">
    <source>
        <dbReference type="ARBA" id="ARBA00077656"/>
    </source>
</evidence>
<dbReference type="OrthoDB" id="2747330at2759"/>
<dbReference type="PROSITE" id="PS00141">
    <property type="entry name" value="ASP_PROTEASE"/>
    <property type="match status" value="2"/>
</dbReference>
<protein>
    <recommendedName>
        <fullName evidence="7">Aspartic proteinase Asp1</fullName>
    </recommendedName>
    <alternativeName>
        <fullName evidence="8">Nucellin-like protein</fullName>
    </alternativeName>
</protein>
<feature type="transmembrane region" description="Helical" evidence="11">
    <location>
        <begin position="12"/>
        <end position="32"/>
    </location>
</feature>
<dbReference type="PROSITE" id="PS51767">
    <property type="entry name" value="PEPTIDASE_A1"/>
    <property type="match status" value="1"/>
</dbReference>
<keyword evidence="2 10" id="KW-0645">Protease</keyword>
<evidence type="ECO:0000259" key="12">
    <source>
        <dbReference type="PROSITE" id="PS51767"/>
    </source>
</evidence>
<dbReference type="GO" id="GO:0004190">
    <property type="term" value="F:aspartic-type endopeptidase activity"/>
    <property type="evidence" value="ECO:0007669"/>
    <property type="project" value="UniProtKB-KW"/>
</dbReference>
<dbReference type="InterPro" id="IPR033823">
    <property type="entry name" value="Nucellin"/>
</dbReference>